<dbReference type="InterPro" id="IPR050738">
    <property type="entry name" value="Sulfatase"/>
</dbReference>
<proteinExistence type="inferred from homology"/>
<keyword evidence="9" id="KW-1185">Reference proteome</keyword>
<dbReference type="OrthoDB" id="9803751at2"/>
<name>A0A3S2V6T0_9FLAO</name>
<dbReference type="Proteomes" id="UP000285211">
    <property type="component" value="Unassembled WGS sequence"/>
</dbReference>
<dbReference type="PANTHER" id="PTHR42693:SF43">
    <property type="entry name" value="BLL2667 PROTEIN"/>
    <property type="match status" value="1"/>
</dbReference>
<dbReference type="SUPFAM" id="SSF53649">
    <property type="entry name" value="Alkaline phosphatase-like"/>
    <property type="match status" value="1"/>
</dbReference>
<dbReference type="InterPro" id="IPR017850">
    <property type="entry name" value="Alkaline_phosphatase_core_sf"/>
</dbReference>
<keyword evidence="3" id="KW-0378">Hydrolase</keyword>
<dbReference type="Gene3D" id="3.30.1120.10">
    <property type="match status" value="1"/>
</dbReference>
<dbReference type="Gene3D" id="3.40.720.10">
    <property type="entry name" value="Alkaline Phosphatase, subunit A"/>
    <property type="match status" value="1"/>
</dbReference>
<sequence>MKKFKFNSKLKTPQKGLLLTALVVAQLSFAQNKADVNYKGVIGKTLAESKEYWPEPVKAPAGAPNVVWILLDDVGFGASSAFGGLINTPTFDALANNGLRYTNFHTTAICAPTRAALLTGRNSGRVHVSGFSHTVLSAGFPGWDGRIPADKGTIAEILRENGYNTFAVGKYGVTPDEDATDAGPFDRWPTGKGFDHFFGFLGSQTDQYNPDLVEDQAHVKPDGRHLTDQITDKAIGYIKTQQKAAPGKPFFLYYAPGAVHAPHQVAEKWSDAYKGKFDEGWDVYREKALANQKKLGVIPANAVLPDRNALITEWKKLTPDQKKLYARFMEVYAGYLTYTDYEIGRVVNYLKESNQLDNTLIFVAIGDNGASKEGSQVGTISQNLFSKGVSDEQNLQSNLEKIGEIGTAKGLNTNYPLGWAQATNAPFKNWKQDAQSEGGTRNPLIVFYPKGIKEKGGIRNQYSHVTDILPTTLEIAGIKAPEKIKEIKQDIIQGSSLYASLNDAKAESLHKVQYYYIFGNRAIYKDGWKAAAAHANPFTSPNTAGKNQAPTPSNFDTDVWELYNLNEDFNERNNLAKKYPEKLAELKKLFDEQAKENNLYPLIDWSDVLGRKIHNPSGDKNQNIQELIHKTPQTGSTN</sequence>
<dbReference type="EMBL" id="SACJ01000002">
    <property type="protein sequence ID" value="RVT78706.1"/>
    <property type="molecule type" value="Genomic_DNA"/>
</dbReference>
<comment type="similarity">
    <text evidence="1">Belongs to the sulfatase family.</text>
</comment>
<evidence type="ECO:0000256" key="2">
    <source>
        <dbReference type="ARBA" id="ARBA00022723"/>
    </source>
</evidence>
<dbReference type="GO" id="GO:0046872">
    <property type="term" value="F:metal ion binding"/>
    <property type="evidence" value="ECO:0007669"/>
    <property type="project" value="UniProtKB-KW"/>
</dbReference>
<evidence type="ECO:0000256" key="4">
    <source>
        <dbReference type="ARBA" id="ARBA00022837"/>
    </source>
</evidence>
<organism evidence="8 9">
    <name type="scientific">Flavobacterium sufflavum</name>
    <dbReference type="NCBI Taxonomy" id="1921138"/>
    <lineage>
        <taxon>Bacteria</taxon>
        <taxon>Pseudomonadati</taxon>
        <taxon>Bacteroidota</taxon>
        <taxon>Flavobacteriia</taxon>
        <taxon>Flavobacteriales</taxon>
        <taxon>Flavobacteriaceae</taxon>
        <taxon>Flavobacterium</taxon>
    </lineage>
</organism>
<dbReference type="InterPro" id="IPR000917">
    <property type="entry name" value="Sulfatase_N"/>
</dbReference>
<comment type="caution">
    <text evidence="8">The sequence shown here is derived from an EMBL/GenBank/DDBJ whole genome shotgun (WGS) entry which is preliminary data.</text>
</comment>
<dbReference type="CDD" id="cd16025">
    <property type="entry name" value="PAS_like"/>
    <property type="match status" value="1"/>
</dbReference>
<feature type="region of interest" description="Disordered" evidence="5">
    <location>
        <begin position="614"/>
        <end position="638"/>
    </location>
</feature>
<dbReference type="AlphaFoldDB" id="A0A3S2V6T0"/>
<dbReference type="GO" id="GO:0016787">
    <property type="term" value="F:hydrolase activity"/>
    <property type="evidence" value="ECO:0007669"/>
    <property type="project" value="UniProtKB-KW"/>
</dbReference>
<feature type="compositionally biased region" description="Polar residues" evidence="5">
    <location>
        <begin position="618"/>
        <end position="638"/>
    </location>
</feature>
<feature type="signal peptide" evidence="6">
    <location>
        <begin position="1"/>
        <end position="30"/>
    </location>
</feature>
<dbReference type="PANTHER" id="PTHR42693">
    <property type="entry name" value="ARYLSULFATASE FAMILY MEMBER"/>
    <property type="match status" value="1"/>
</dbReference>
<accession>A0A3S2V6T0</accession>
<reference evidence="8 9" key="1">
    <citation type="submission" date="2019-01" db="EMBL/GenBank/DDBJ databases">
        <authorList>
            <person name="Chen W.-M."/>
        </authorList>
    </citation>
    <scope>NUCLEOTIDE SEQUENCE [LARGE SCALE GENOMIC DNA]</scope>
    <source>
        <strain evidence="8 9">BBQ-12</strain>
    </source>
</reference>
<keyword evidence="4" id="KW-0106">Calcium</keyword>
<evidence type="ECO:0000313" key="9">
    <source>
        <dbReference type="Proteomes" id="UP000285211"/>
    </source>
</evidence>
<feature type="domain" description="Sulfatase N-terminal" evidence="7">
    <location>
        <begin position="64"/>
        <end position="478"/>
    </location>
</feature>
<feature type="chain" id="PRO_5018734804" evidence="6">
    <location>
        <begin position="31"/>
        <end position="638"/>
    </location>
</feature>
<dbReference type="InterPro" id="IPR024607">
    <property type="entry name" value="Sulfatase_CS"/>
</dbReference>
<keyword evidence="6" id="KW-0732">Signal</keyword>
<evidence type="ECO:0000256" key="1">
    <source>
        <dbReference type="ARBA" id="ARBA00008779"/>
    </source>
</evidence>
<evidence type="ECO:0000256" key="5">
    <source>
        <dbReference type="SAM" id="MobiDB-lite"/>
    </source>
</evidence>
<evidence type="ECO:0000256" key="3">
    <source>
        <dbReference type="ARBA" id="ARBA00022801"/>
    </source>
</evidence>
<protein>
    <submittedName>
        <fullName evidence="8">Arylsulfatase</fullName>
    </submittedName>
</protein>
<evidence type="ECO:0000256" key="6">
    <source>
        <dbReference type="SAM" id="SignalP"/>
    </source>
</evidence>
<dbReference type="RefSeq" id="WP_128193905.1">
    <property type="nucleotide sequence ID" value="NZ_SACJ01000002.1"/>
</dbReference>
<keyword evidence="2" id="KW-0479">Metal-binding</keyword>
<evidence type="ECO:0000313" key="8">
    <source>
        <dbReference type="EMBL" id="RVT78706.1"/>
    </source>
</evidence>
<gene>
    <name evidence="8" type="ORF">EOD40_05595</name>
</gene>
<dbReference type="Pfam" id="PF00884">
    <property type="entry name" value="Sulfatase"/>
    <property type="match status" value="1"/>
</dbReference>
<dbReference type="PROSITE" id="PS00523">
    <property type="entry name" value="SULFATASE_1"/>
    <property type="match status" value="1"/>
</dbReference>
<evidence type="ECO:0000259" key="7">
    <source>
        <dbReference type="Pfam" id="PF00884"/>
    </source>
</evidence>